<dbReference type="PANTHER" id="PTHR43031:SF1">
    <property type="entry name" value="PYRIDINE NUCLEOTIDE-DISULPHIDE OXIDOREDUCTASE"/>
    <property type="match status" value="1"/>
</dbReference>
<dbReference type="PROSITE" id="PS50206">
    <property type="entry name" value="RHODANESE_3"/>
    <property type="match status" value="1"/>
</dbReference>
<proteinExistence type="predicted"/>
<dbReference type="PANTHER" id="PTHR43031">
    <property type="entry name" value="FAD-DEPENDENT OXIDOREDUCTASE"/>
    <property type="match status" value="1"/>
</dbReference>
<evidence type="ECO:0000313" key="2">
    <source>
        <dbReference type="EMBL" id="CAL2108410.1"/>
    </source>
</evidence>
<dbReference type="InterPro" id="IPR050229">
    <property type="entry name" value="GlpE_sulfurtransferase"/>
</dbReference>
<evidence type="ECO:0000313" key="3">
    <source>
        <dbReference type="Proteomes" id="UP001497602"/>
    </source>
</evidence>
<evidence type="ECO:0000259" key="1">
    <source>
        <dbReference type="PROSITE" id="PS50206"/>
    </source>
</evidence>
<dbReference type="InterPro" id="IPR001763">
    <property type="entry name" value="Rhodanese-like_dom"/>
</dbReference>
<dbReference type="Proteomes" id="UP001497602">
    <property type="component" value="Unassembled WGS sequence"/>
</dbReference>
<dbReference type="Gene3D" id="3.40.250.10">
    <property type="entry name" value="Rhodanese-like domain"/>
    <property type="match status" value="1"/>
</dbReference>
<protein>
    <submittedName>
        <fullName evidence="2">Sulfurtransferase</fullName>
    </submittedName>
</protein>
<dbReference type="InterPro" id="IPR036873">
    <property type="entry name" value="Rhodanese-like_dom_sf"/>
</dbReference>
<reference evidence="2 3" key="1">
    <citation type="submission" date="2024-05" db="EMBL/GenBank/DDBJ databases">
        <authorList>
            <person name="Duchaud E."/>
        </authorList>
    </citation>
    <scope>NUCLEOTIDE SEQUENCE [LARGE SCALE GENOMIC DNA]</scope>
    <source>
        <strain evidence="2">Ena-SAMPLE-TAB-13-05-2024-13:56:06:370-140305</strain>
    </source>
</reference>
<keyword evidence="3" id="KW-1185">Reference proteome</keyword>
<dbReference type="CDD" id="cd00158">
    <property type="entry name" value="RHOD"/>
    <property type="match status" value="1"/>
</dbReference>
<name>A0ABM9PRJ0_9FLAO</name>
<accession>A0ABM9PRJ0</accession>
<dbReference type="EMBL" id="CAXJRC010000044">
    <property type="protein sequence ID" value="CAL2108410.1"/>
    <property type="molecule type" value="Genomic_DNA"/>
</dbReference>
<organism evidence="2 3">
    <name type="scientific">Tenacibaculum vairaonense</name>
    <dbReference type="NCBI Taxonomy" id="3137860"/>
    <lineage>
        <taxon>Bacteria</taxon>
        <taxon>Pseudomonadati</taxon>
        <taxon>Bacteroidota</taxon>
        <taxon>Flavobacteriia</taxon>
        <taxon>Flavobacteriales</taxon>
        <taxon>Flavobacteriaceae</taxon>
        <taxon>Tenacibaculum</taxon>
    </lineage>
</organism>
<dbReference type="Pfam" id="PF00581">
    <property type="entry name" value="Rhodanese"/>
    <property type="match status" value="1"/>
</dbReference>
<comment type="caution">
    <text evidence="2">The sequence shown here is derived from an EMBL/GenBank/DDBJ whole genome shotgun (WGS) entry which is preliminary data.</text>
</comment>
<sequence length="103" mass="11915">MKASKSYNSRYQRDIIQSYLNNNAIVIDVRSQQEWDLAHIDSFKHIEFRNIKSKLNYLKELNKPIIAVCISGMRSGQVTNYLKREGLDVINGGSWQNVAELIL</sequence>
<feature type="domain" description="Rhodanese" evidence="1">
    <location>
        <begin position="20"/>
        <end position="103"/>
    </location>
</feature>
<dbReference type="SUPFAM" id="SSF52821">
    <property type="entry name" value="Rhodanese/Cell cycle control phosphatase"/>
    <property type="match status" value="1"/>
</dbReference>
<dbReference type="RefSeq" id="WP_348740013.1">
    <property type="nucleotide sequence ID" value="NZ_CAXJRC010000044.1"/>
</dbReference>
<gene>
    <name evidence="2" type="ORF">T190115A13A_70183</name>
</gene>